<dbReference type="GeneID" id="64662576"/>
<evidence type="ECO:0000313" key="2">
    <source>
        <dbReference type="Proteomes" id="UP001195769"/>
    </source>
</evidence>
<name>A0AAD4DVR6_9AGAM</name>
<dbReference type="RefSeq" id="XP_041219084.1">
    <property type="nucleotide sequence ID" value="XM_041368278.1"/>
</dbReference>
<dbReference type="Proteomes" id="UP001195769">
    <property type="component" value="Unassembled WGS sequence"/>
</dbReference>
<dbReference type="AlphaFoldDB" id="A0AAD4DVR6"/>
<sequence>MVKGRIFVIETCESLQRLDAHATVQAANLKAVYVDSDQYPTVSHTSLIVPTGWKQVAVYTDQDLVTRKVFQVDPTSTLFSSNHSSSASVFEENELFMSTMSSLSEGHWMSDVNSLVLDAPSNPAASASGNIPDRTTFLDSEVIPSTIAATNNTLSPTHYQQGAVYVSCSPQIFTKGITYDHDFLQKHFCNAYVTISDAKILAKNYLCSRPHVPIGQFKTYCTQAIVEMLTVAASVGQAVELGFRCSKTGHTKQLNLQIDAVSLVSNERKAFMKSIKTFAISFVDYPDRERLGGYNIQNIDVTTTEYIKMLTGLTSANSVVTSIAFTCDNQGRPYCRWIIIVLLTHRLLRPIQNRSDSLLDLFLDDYHTFLEHLLSLVMVLRTRFPGEVPNNFAKEAFMDEEARQLALFRSFRNSGVPQAIELNTWLTTPNGWRHDL</sequence>
<comment type="caution">
    <text evidence="1">The sequence shown here is derived from an EMBL/GenBank/DDBJ whole genome shotgun (WGS) entry which is preliminary data.</text>
</comment>
<dbReference type="EMBL" id="JABBWK010000098">
    <property type="protein sequence ID" value="KAG1893508.1"/>
    <property type="molecule type" value="Genomic_DNA"/>
</dbReference>
<reference evidence="1" key="1">
    <citation type="journal article" date="2020" name="New Phytol.">
        <title>Comparative genomics reveals dynamic genome evolution in host specialist ectomycorrhizal fungi.</title>
        <authorList>
            <person name="Lofgren L.A."/>
            <person name="Nguyen N.H."/>
            <person name="Vilgalys R."/>
            <person name="Ruytinx J."/>
            <person name="Liao H.L."/>
            <person name="Branco S."/>
            <person name="Kuo A."/>
            <person name="LaButti K."/>
            <person name="Lipzen A."/>
            <person name="Andreopoulos W."/>
            <person name="Pangilinan J."/>
            <person name="Riley R."/>
            <person name="Hundley H."/>
            <person name="Na H."/>
            <person name="Barry K."/>
            <person name="Grigoriev I.V."/>
            <person name="Stajich J.E."/>
            <person name="Kennedy P.G."/>
        </authorList>
    </citation>
    <scope>NUCLEOTIDE SEQUENCE</scope>
    <source>
        <strain evidence="1">FC203</strain>
    </source>
</reference>
<organism evidence="1 2">
    <name type="scientific">Suillus fuscotomentosus</name>
    <dbReference type="NCBI Taxonomy" id="1912939"/>
    <lineage>
        <taxon>Eukaryota</taxon>
        <taxon>Fungi</taxon>
        <taxon>Dikarya</taxon>
        <taxon>Basidiomycota</taxon>
        <taxon>Agaricomycotina</taxon>
        <taxon>Agaricomycetes</taxon>
        <taxon>Agaricomycetidae</taxon>
        <taxon>Boletales</taxon>
        <taxon>Suillineae</taxon>
        <taxon>Suillaceae</taxon>
        <taxon>Suillus</taxon>
    </lineage>
</organism>
<evidence type="ECO:0000313" key="1">
    <source>
        <dbReference type="EMBL" id="KAG1893508.1"/>
    </source>
</evidence>
<protein>
    <submittedName>
        <fullName evidence="1">Uncharacterized protein</fullName>
    </submittedName>
</protein>
<accession>A0AAD4DVR6</accession>
<proteinExistence type="predicted"/>
<keyword evidence="2" id="KW-1185">Reference proteome</keyword>
<gene>
    <name evidence="1" type="ORF">F5891DRAFT_1196359</name>
</gene>